<dbReference type="EMBL" id="JAGSOH010000151">
    <property type="protein sequence ID" value="MBR7830724.1"/>
    <property type="molecule type" value="Genomic_DNA"/>
</dbReference>
<name>A0A941EKF1_9ACTN</name>
<keyword evidence="2" id="KW-1185">Reference proteome</keyword>
<gene>
    <name evidence="1" type="ORF">KDK95_30760</name>
</gene>
<proteinExistence type="predicted"/>
<evidence type="ECO:0000313" key="2">
    <source>
        <dbReference type="Proteomes" id="UP000676325"/>
    </source>
</evidence>
<reference evidence="1" key="1">
    <citation type="submission" date="2021-04" db="EMBL/GenBank/DDBJ databases">
        <title>Genome based classification of Actinospica acidithermotolerans sp. nov., an actinobacterium isolated from an Indonesian hot spring.</title>
        <authorList>
            <person name="Kusuma A.B."/>
            <person name="Putra K.E."/>
            <person name="Nafisah S."/>
            <person name="Loh J."/>
            <person name="Nouioui I."/>
            <person name="Goodfellow M."/>
        </authorList>
    </citation>
    <scope>NUCLEOTIDE SEQUENCE</scope>
    <source>
        <strain evidence="1">MGRD01-02</strain>
    </source>
</reference>
<protein>
    <submittedName>
        <fullName evidence="1">Uncharacterized protein</fullName>
    </submittedName>
</protein>
<sequence>MAERTRTLDELDFAVDGATGQSPCGTFRLQLFTATGARPVAIAAQRYTEKVSEGASLTSAAEIYVPAVWQRHFPDDSEPPIRIQLQLVDEAWSVDDDPNPLGDGFAAVTFTIDAERPYRLRAPKWERGQRQARRSVASVALTHLPHHDHGVLRSPSTPWTRDHLIL</sequence>
<organism evidence="1 2">
    <name type="scientific">Actinospica acidithermotolerans</name>
    <dbReference type="NCBI Taxonomy" id="2828514"/>
    <lineage>
        <taxon>Bacteria</taxon>
        <taxon>Bacillati</taxon>
        <taxon>Actinomycetota</taxon>
        <taxon>Actinomycetes</taxon>
        <taxon>Catenulisporales</taxon>
        <taxon>Actinospicaceae</taxon>
        <taxon>Actinospica</taxon>
    </lineage>
</organism>
<dbReference type="AlphaFoldDB" id="A0A941EKF1"/>
<accession>A0A941EKF1</accession>
<dbReference type="Proteomes" id="UP000676325">
    <property type="component" value="Unassembled WGS sequence"/>
</dbReference>
<evidence type="ECO:0000313" key="1">
    <source>
        <dbReference type="EMBL" id="MBR7830724.1"/>
    </source>
</evidence>
<dbReference type="RefSeq" id="WP_212521847.1">
    <property type="nucleotide sequence ID" value="NZ_JAGSOH010000151.1"/>
</dbReference>
<comment type="caution">
    <text evidence="1">The sequence shown here is derived from an EMBL/GenBank/DDBJ whole genome shotgun (WGS) entry which is preliminary data.</text>
</comment>